<protein>
    <submittedName>
        <fullName evidence="3">Uncharacterized protein</fullName>
    </submittedName>
</protein>
<feature type="region of interest" description="Disordered" evidence="1">
    <location>
        <begin position="242"/>
        <end position="262"/>
    </location>
</feature>
<feature type="compositionally biased region" description="Low complexity" evidence="1">
    <location>
        <begin position="310"/>
        <end position="319"/>
    </location>
</feature>
<dbReference type="EMBL" id="SDOV01000001">
    <property type="protein sequence ID" value="KAH7644727.1"/>
    <property type="molecule type" value="Genomic_DNA"/>
</dbReference>
<proteinExistence type="predicted"/>
<name>A0A9D4P6N9_DERFA</name>
<evidence type="ECO:0000256" key="2">
    <source>
        <dbReference type="SAM" id="SignalP"/>
    </source>
</evidence>
<evidence type="ECO:0000256" key="1">
    <source>
        <dbReference type="SAM" id="MobiDB-lite"/>
    </source>
</evidence>
<evidence type="ECO:0000313" key="3">
    <source>
        <dbReference type="EMBL" id="KAH7644727.1"/>
    </source>
</evidence>
<feature type="region of interest" description="Disordered" evidence="1">
    <location>
        <begin position="294"/>
        <end position="336"/>
    </location>
</feature>
<feature type="chain" id="PRO_5038956352" evidence="2">
    <location>
        <begin position="28"/>
        <end position="336"/>
    </location>
</feature>
<gene>
    <name evidence="3" type="ORF">HUG17_0265</name>
</gene>
<feature type="compositionally biased region" description="Basic and acidic residues" evidence="1">
    <location>
        <begin position="322"/>
        <end position="336"/>
    </location>
</feature>
<accession>A0A9D4P6N9</accession>
<keyword evidence="2" id="KW-0732">Signal</keyword>
<organism evidence="3">
    <name type="scientific">Dermatophagoides farinae</name>
    <name type="common">American house dust mite</name>
    <dbReference type="NCBI Taxonomy" id="6954"/>
    <lineage>
        <taxon>Eukaryota</taxon>
        <taxon>Metazoa</taxon>
        <taxon>Ecdysozoa</taxon>
        <taxon>Arthropoda</taxon>
        <taxon>Chelicerata</taxon>
        <taxon>Arachnida</taxon>
        <taxon>Acari</taxon>
        <taxon>Acariformes</taxon>
        <taxon>Sarcoptiformes</taxon>
        <taxon>Astigmata</taxon>
        <taxon>Psoroptidia</taxon>
        <taxon>Analgoidea</taxon>
        <taxon>Pyroglyphidae</taxon>
        <taxon>Dermatophagoidinae</taxon>
        <taxon>Dermatophagoides</taxon>
    </lineage>
</organism>
<dbReference type="AlphaFoldDB" id="A0A9D4P6N9"/>
<reference evidence="3" key="1">
    <citation type="submission" date="2020-06" db="EMBL/GenBank/DDBJ databases">
        <authorList>
            <person name="Ji K."/>
            <person name="Li J."/>
        </authorList>
    </citation>
    <scope>NUCLEOTIDE SEQUENCE</scope>
    <source>
        <strain evidence="3">JKM2019</strain>
        <tissue evidence="3">Whole body</tissue>
    </source>
</reference>
<comment type="caution">
    <text evidence="3">The sequence shown here is derived from an EMBL/GenBank/DDBJ whole genome shotgun (WGS) entry which is preliminary data.</text>
</comment>
<reference evidence="3" key="2">
    <citation type="journal article" date="2021" name="World Allergy Organ. J.">
        <title>Chromosome-level assembly of Dermatophagoides farinae genome and transcriptome reveals two novel allergens Der f 37 and Der f 39.</title>
        <authorList>
            <person name="Chen J."/>
            <person name="Cai Z."/>
            <person name="Fan D."/>
            <person name="Hu J."/>
            <person name="Hou Y."/>
            <person name="He Y."/>
            <person name="Zhang Z."/>
            <person name="Zhao Z."/>
            <person name="Gao P."/>
            <person name="Hu W."/>
            <person name="Sun J."/>
            <person name="Li J."/>
            <person name="Ji K."/>
        </authorList>
    </citation>
    <scope>NUCLEOTIDE SEQUENCE</scope>
    <source>
        <strain evidence="3">JKM2019</strain>
    </source>
</reference>
<feature type="signal peptide" evidence="2">
    <location>
        <begin position="1"/>
        <end position="27"/>
    </location>
</feature>
<sequence>MDNYPPVLMMMMMMIIIHFLIFKYSLAAVDANHHHQQQWSQRIRSKKFDHHDDGLLVASSLLHRPLSFASSTNEESVLSGLFKRHKNAIMNRNHALISISHPHYSLYFPPYPSYLPQQNDLLMNSLMPFNPSLISVMPEYSVVPPTTTMLQLSPLTMPNYLQHGHTIQSHTSPVIIPNSPIYKNVANSPTISNNVQQFDDQTTQNANDRYRHHHQNNKHKIQIGQKFSQSIYANSHNLRYENPQMKKKPTGGGGGGGSQTLDMLKSEQKNYHQYQLPAQLSSIAKNPYYGVLDDDDDRDVATDNVGNVGKIKSSSSSLIDIDDSKRQDSKEEKGFF</sequence>
<dbReference type="Proteomes" id="UP000828236">
    <property type="component" value="Unassembled WGS sequence"/>
</dbReference>